<dbReference type="InterPro" id="IPR036286">
    <property type="entry name" value="LexA/Signal_pep-like_sf"/>
</dbReference>
<dbReference type="EMBL" id="BOPG01000024">
    <property type="protein sequence ID" value="GIJ56339.1"/>
    <property type="molecule type" value="Genomic_DNA"/>
</dbReference>
<protein>
    <recommendedName>
        <fullName evidence="4">Signal peptidase I</fullName>
        <ecNumber evidence="4">3.4.21.89</ecNumber>
    </recommendedName>
</protein>
<comment type="catalytic activity">
    <reaction evidence="4">
        <text>Cleavage of hydrophobic, N-terminal signal or leader sequences from secreted and periplasmic proteins.</text>
        <dbReference type="EC" id="3.4.21.89"/>
    </reaction>
</comment>
<dbReference type="Gene3D" id="2.10.109.10">
    <property type="entry name" value="Umud Fragment, subunit A"/>
    <property type="match status" value="1"/>
</dbReference>
<comment type="similarity">
    <text evidence="2 4">Belongs to the peptidase S26 family.</text>
</comment>
<evidence type="ECO:0000256" key="2">
    <source>
        <dbReference type="ARBA" id="ARBA00009370"/>
    </source>
</evidence>
<dbReference type="CDD" id="cd06462">
    <property type="entry name" value="Peptidase_S24_S26"/>
    <property type="match status" value="1"/>
</dbReference>
<evidence type="ECO:0000256" key="3">
    <source>
        <dbReference type="PIRSR" id="PIRSR600223-1"/>
    </source>
</evidence>
<feature type="domain" description="Peptidase S26" evidence="5">
    <location>
        <begin position="93"/>
        <end position="129"/>
    </location>
</feature>
<reference evidence="6" key="1">
    <citation type="submission" date="2021-01" db="EMBL/GenBank/DDBJ databases">
        <title>Whole genome shotgun sequence of Virgisporangium aurantiacum NBRC 16421.</title>
        <authorList>
            <person name="Komaki H."/>
            <person name="Tamura T."/>
        </authorList>
    </citation>
    <scope>NUCLEOTIDE SEQUENCE</scope>
    <source>
        <strain evidence="6">NBRC 16421</strain>
    </source>
</reference>
<feature type="active site" evidence="3">
    <location>
        <position position="31"/>
    </location>
</feature>
<dbReference type="EC" id="3.4.21.89" evidence="4"/>
<dbReference type="RefSeq" id="WP_203994503.1">
    <property type="nucleotide sequence ID" value="NZ_BOPG01000024.1"/>
</dbReference>
<evidence type="ECO:0000259" key="5">
    <source>
        <dbReference type="Pfam" id="PF10502"/>
    </source>
</evidence>
<dbReference type="NCBIfam" id="TIGR02227">
    <property type="entry name" value="sigpep_I_bact"/>
    <property type="match status" value="1"/>
</dbReference>
<organism evidence="6 7">
    <name type="scientific">Virgisporangium aurantiacum</name>
    <dbReference type="NCBI Taxonomy" id="175570"/>
    <lineage>
        <taxon>Bacteria</taxon>
        <taxon>Bacillati</taxon>
        <taxon>Actinomycetota</taxon>
        <taxon>Actinomycetes</taxon>
        <taxon>Micromonosporales</taxon>
        <taxon>Micromonosporaceae</taxon>
        <taxon>Virgisporangium</taxon>
    </lineage>
</organism>
<dbReference type="Pfam" id="PF10502">
    <property type="entry name" value="Peptidase_S26"/>
    <property type="match status" value="2"/>
</dbReference>
<dbReference type="PANTHER" id="PTHR43390:SF1">
    <property type="entry name" value="CHLOROPLAST PROCESSING PEPTIDASE"/>
    <property type="match status" value="1"/>
</dbReference>
<dbReference type="SUPFAM" id="SSF51306">
    <property type="entry name" value="LexA/Signal peptidase"/>
    <property type="match status" value="1"/>
</dbReference>
<dbReference type="GO" id="GO:0006465">
    <property type="term" value="P:signal peptide processing"/>
    <property type="evidence" value="ECO:0007669"/>
    <property type="project" value="InterPro"/>
</dbReference>
<evidence type="ECO:0000313" key="6">
    <source>
        <dbReference type="EMBL" id="GIJ56339.1"/>
    </source>
</evidence>
<name>A0A8J3Z2Y7_9ACTN</name>
<dbReference type="InterPro" id="IPR019533">
    <property type="entry name" value="Peptidase_S26"/>
</dbReference>
<dbReference type="GO" id="GO:0004252">
    <property type="term" value="F:serine-type endopeptidase activity"/>
    <property type="evidence" value="ECO:0007669"/>
    <property type="project" value="InterPro"/>
</dbReference>
<accession>A0A8J3Z2Y7</accession>
<feature type="domain" description="Peptidase S26" evidence="5">
    <location>
        <begin position="5"/>
        <end position="83"/>
    </location>
</feature>
<gene>
    <name evidence="6" type="primary">lepB_2</name>
    <name evidence="6" type="ORF">Vau01_038550</name>
</gene>
<comment type="subcellular location">
    <subcellularLocation>
        <location evidence="1">Cell membrane</location>
        <topology evidence="1">Single-pass type II membrane protein</topology>
    </subcellularLocation>
    <subcellularLocation>
        <location evidence="4">Membrane</location>
        <topology evidence="4">Single-pass type II membrane protein</topology>
    </subcellularLocation>
</comment>
<keyword evidence="4" id="KW-0378">Hydrolase</keyword>
<comment type="caution">
    <text evidence="6">The sequence shown here is derived from an EMBL/GenBank/DDBJ whole genome shotgun (WGS) entry which is preliminary data.</text>
</comment>
<feature type="active site" evidence="3">
    <location>
        <position position="73"/>
    </location>
</feature>
<dbReference type="GO" id="GO:0009003">
    <property type="term" value="F:signal peptidase activity"/>
    <property type="evidence" value="ECO:0007669"/>
    <property type="project" value="UniProtKB-EC"/>
</dbReference>
<keyword evidence="4" id="KW-0645">Protease</keyword>
<dbReference type="AlphaFoldDB" id="A0A8J3Z2Y7"/>
<dbReference type="GO" id="GO:0005886">
    <property type="term" value="C:plasma membrane"/>
    <property type="evidence" value="ECO:0007669"/>
    <property type="project" value="UniProtKB-SubCell"/>
</dbReference>
<sequence>MPFVLVAALVVVAAAALARRSYRVINVTGRSMLPTFRPGDRVLVRCRPGRTPARGSVVVFRAPPDLDVPWYVKRVAAVPGDPVPPEMRAAVPDDVVRSGCVLVLGDNPHSVDSRLIGYVRCGSVLGTVVRRLA</sequence>
<evidence type="ECO:0000256" key="4">
    <source>
        <dbReference type="RuleBase" id="RU362042"/>
    </source>
</evidence>
<evidence type="ECO:0000313" key="7">
    <source>
        <dbReference type="Proteomes" id="UP000612585"/>
    </source>
</evidence>
<dbReference type="Proteomes" id="UP000612585">
    <property type="component" value="Unassembled WGS sequence"/>
</dbReference>
<evidence type="ECO:0000256" key="1">
    <source>
        <dbReference type="ARBA" id="ARBA00004401"/>
    </source>
</evidence>
<proteinExistence type="inferred from homology"/>
<keyword evidence="7" id="KW-1185">Reference proteome</keyword>
<dbReference type="InterPro" id="IPR000223">
    <property type="entry name" value="Pept_S26A_signal_pept_1"/>
</dbReference>
<dbReference type="PRINTS" id="PR00727">
    <property type="entry name" value="LEADERPTASE"/>
</dbReference>
<dbReference type="PANTHER" id="PTHR43390">
    <property type="entry name" value="SIGNAL PEPTIDASE I"/>
    <property type="match status" value="1"/>
</dbReference>